<keyword evidence="1" id="KW-0813">Transport</keyword>
<name>A0ABU5TQZ7_9CYAN</name>
<evidence type="ECO:0000256" key="2">
    <source>
        <dbReference type="ARBA" id="ARBA00022741"/>
    </source>
</evidence>
<dbReference type="Proteomes" id="UP001301388">
    <property type="component" value="Unassembled WGS sequence"/>
</dbReference>
<dbReference type="PROSITE" id="PS00211">
    <property type="entry name" value="ABC_TRANSPORTER_1"/>
    <property type="match status" value="1"/>
</dbReference>
<dbReference type="EMBL" id="JAYGIE010000122">
    <property type="protein sequence ID" value="MEA5480408.1"/>
    <property type="molecule type" value="Genomic_DNA"/>
</dbReference>
<dbReference type="InterPro" id="IPR003593">
    <property type="entry name" value="AAA+_ATPase"/>
</dbReference>
<dbReference type="GO" id="GO:0005524">
    <property type="term" value="F:ATP binding"/>
    <property type="evidence" value="ECO:0007669"/>
    <property type="project" value="UniProtKB-KW"/>
</dbReference>
<proteinExistence type="predicted"/>
<dbReference type="SUPFAM" id="SSF52540">
    <property type="entry name" value="P-loop containing nucleoside triphosphate hydrolases"/>
    <property type="match status" value="1"/>
</dbReference>
<dbReference type="Pfam" id="PF00005">
    <property type="entry name" value="ABC_tran"/>
    <property type="match status" value="1"/>
</dbReference>
<comment type="caution">
    <text evidence="5">The sequence shown here is derived from an EMBL/GenBank/DDBJ whole genome shotgun (WGS) entry which is preliminary data.</text>
</comment>
<evidence type="ECO:0000313" key="6">
    <source>
        <dbReference type="Proteomes" id="UP001301388"/>
    </source>
</evidence>
<dbReference type="CDD" id="cd03260">
    <property type="entry name" value="ABC_PstB_phosphate_transporter"/>
    <property type="match status" value="1"/>
</dbReference>
<dbReference type="InterPro" id="IPR017871">
    <property type="entry name" value="ABC_transporter-like_CS"/>
</dbReference>
<dbReference type="PROSITE" id="PS50893">
    <property type="entry name" value="ABC_TRANSPORTER_2"/>
    <property type="match status" value="1"/>
</dbReference>
<dbReference type="SMART" id="SM00382">
    <property type="entry name" value="AAA"/>
    <property type="match status" value="1"/>
</dbReference>
<organism evidence="5 6">
    <name type="scientific">Pseudanabaena galeata UHCC 0370</name>
    <dbReference type="NCBI Taxonomy" id="3110310"/>
    <lineage>
        <taxon>Bacteria</taxon>
        <taxon>Bacillati</taxon>
        <taxon>Cyanobacteriota</taxon>
        <taxon>Cyanophyceae</taxon>
        <taxon>Pseudanabaenales</taxon>
        <taxon>Pseudanabaenaceae</taxon>
        <taxon>Pseudanabaena</taxon>
    </lineage>
</organism>
<protein>
    <submittedName>
        <fullName evidence="5">Phosphate ABC transporter ATP-binding protein</fullName>
    </submittedName>
</protein>
<feature type="domain" description="ABC transporter" evidence="4">
    <location>
        <begin position="10"/>
        <end position="253"/>
    </location>
</feature>
<gene>
    <name evidence="5" type="ORF">VB774_22470</name>
</gene>
<keyword evidence="3 5" id="KW-0067">ATP-binding</keyword>
<dbReference type="PANTHER" id="PTHR43423:SF1">
    <property type="entry name" value="ABC TRANSPORTER I FAMILY MEMBER 17"/>
    <property type="match status" value="1"/>
</dbReference>
<accession>A0ABU5TQZ7</accession>
<evidence type="ECO:0000313" key="5">
    <source>
        <dbReference type="EMBL" id="MEA5480408.1"/>
    </source>
</evidence>
<sequence>MPTNSISPILQTQNLSLCYGKKPAFENINLAILPNSITALIEPSGCGKTSFLNCLNRLIELTPKYQLSGEVLLDGEDIHRINVVNLRRRVGMLFQKPNPFPLSIIKNLEFPLREHGIKQRQQIDEIIESSLQQVGLWQEVKDRLQSSALSLSGGQQQRLCLARAIALQPEILLMDEPCSALDPISSEVIEDLMLHLRNQYTLIVVTHNLSQARRIADQVAVFWVQDQIGRLIESGTTAQIFESPQHSLTNAYISGRKG</sequence>
<keyword evidence="2" id="KW-0547">Nucleotide-binding</keyword>
<reference evidence="5 6" key="1">
    <citation type="submission" date="2023-12" db="EMBL/GenBank/DDBJ databases">
        <title>Baltic Sea Cyanobacteria.</title>
        <authorList>
            <person name="Delbaje E."/>
            <person name="Fewer D.P."/>
            <person name="Shishido T.K."/>
        </authorList>
    </citation>
    <scope>NUCLEOTIDE SEQUENCE [LARGE SCALE GENOMIC DNA]</scope>
    <source>
        <strain evidence="5 6">UHCC 0370</strain>
    </source>
</reference>
<dbReference type="InterPro" id="IPR027417">
    <property type="entry name" value="P-loop_NTPase"/>
</dbReference>
<dbReference type="InterPro" id="IPR003439">
    <property type="entry name" value="ABC_transporter-like_ATP-bd"/>
</dbReference>
<dbReference type="InterPro" id="IPR005670">
    <property type="entry name" value="PstB-like"/>
</dbReference>
<dbReference type="Gene3D" id="3.40.50.300">
    <property type="entry name" value="P-loop containing nucleotide triphosphate hydrolases"/>
    <property type="match status" value="1"/>
</dbReference>
<dbReference type="PANTHER" id="PTHR43423">
    <property type="entry name" value="ABC TRANSPORTER I FAMILY MEMBER 17"/>
    <property type="match status" value="1"/>
</dbReference>
<evidence type="ECO:0000259" key="4">
    <source>
        <dbReference type="PROSITE" id="PS50893"/>
    </source>
</evidence>
<keyword evidence="6" id="KW-1185">Reference proteome</keyword>
<dbReference type="RefSeq" id="WP_323263409.1">
    <property type="nucleotide sequence ID" value="NZ_JAYGIE010000122.1"/>
</dbReference>
<evidence type="ECO:0000256" key="1">
    <source>
        <dbReference type="ARBA" id="ARBA00022448"/>
    </source>
</evidence>
<evidence type="ECO:0000256" key="3">
    <source>
        <dbReference type="ARBA" id="ARBA00022840"/>
    </source>
</evidence>